<accession>A0ABV7Z4I0</accession>
<comment type="caution">
    <text evidence="1">The sequence shown here is derived from an EMBL/GenBank/DDBJ whole genome shotgun (WGS) entry which is preliminary data.</text>
</comment>
<protein>
    <recommendedName>
        <fullName evidence="3">DUF4105 domain-containing protein</fullName>
    </recommendedName>
</protein>
<name>A0ABV7Z4I0_9BACT</name>
<dbReference type="Proteomes" id="UP001595616">
    <property type="component" value="Unassembled WGS sequence"/>
</dbReference>
<dbReference type="EMBL" id="JBHRYQ010000001">
    <property type="protein sequence ID" value="MFC3813232.1"/>
    <property type="molecule type" value="Genomic_DNA"/>
</dbReference>
<organism evidence="1 2">
    <name type="scientific">Lacihabitans lacunae</name>
    <dbReference type="NCBI Taxonomy" id="1028214"/>
    <lineage>
        <taxon>Bacteria</taxon>
        <taxon>Pseudomonadati</taxon>
        <taxon>Bacteroidota</taxon>
        <taxon>Cytophagia</taxon>
        <taxon>Cytophagales</taxon>
        <taxon>Leadbetterellaceae</taxon>
        <taxon>Lacihabitans</taxon>
    </lineage>
</organism>
<dbReference type="RefSeq" id="WP_379840136.1">
    <property type="nucleotide sequence ID" value="NZ_JBHRYQ010000001.1"/>
</dbReference>
<sequence length="180" mass="21036">MFLGLLFLNVIGYSILTAWNCWENEISLNCHKQLEIKGDTLIFKYPISLPYNGNFNQEISEPETIIYEGEYYQSSIFEYISDTLITYYLSVNYSRENVISIINNFKNSITQDFSKEKDSSSQKALEFFKKMSKKYLRQNLVLTTLFWIEFKPKKSVFVSEIYSNPSIEVNLFPPDSLSLG</sequence>
<gene>
    <name evidence="1" type="ORF">ACFOOI_21380</name>
</gene>
<evidence type="ECO:0008006" key="3">
    <source>
        <dbReference type="Google" id="ProtNLM"/>
    </source>
</evidence>
<evidence type="ECO:0000313" key="2">
    <source>
        <dbReference type="Proteomes" id="UP001595616"/>
    </source>
</evidence>
<proteinExistence type="predicted"/>
<evidence type="ECO:0000313" key="1">
    <source>
        <dbReference type="EMBL" id="MFC3813232.1"/>
    </source>
</evidence>
<reference evidence="2" key="1">
    <citation type="journal article" date="2019" name="Int. J. Syst. Evol. Microbiol.">
        <title>The Global Catalogue of Microorganisms (GCM) 10K type strain sequencing project: providing services to taxonomists for standard genome sequencing and annotation.</title>
        <authorList>
            <consortium name="The Broad Institute Genomics Platform"/>
            <consortium name="The Broad Institute Genome Sequencing Center for Infectious Disease"/>
            <person name="Wu L."/>
            <person name="Ma J."/>
        </authorList>
    </citation>
    <scope>NUCLEOTIDE SEQUENCE [LARGE SCALE GENOMIC DNA]</scope>
    <source>
        <strain evidence="2">CECT 7956</strain>
    </source>
</reference>
<keyword evidence="2" id="KW-1185">Reference proteome</keyword>